<keyword evidence="2" id="KW-1185">Reference proteome</keyword>
<protein>
    <submittedName>
        <fullName evidence="1">Uncharacterized protein</fullName>
    </submittedName>
</protein>
<evidence type="ECO:0000313" key="1">
    <source>
        <dbReference type="EMBL" id="RAG85544.1"/>
    </source>
</evidence>
<dbReference type="OrthoDB" id="3853933at2"/>
<dbReference type="AlphaFoldDB" id="A0A2X0IK76"/>
<gene>
    <name evidence="1" type="ORF">DN069_11455</name>
</gene>
<dbReference type="Proteomes" id="UP000248889">
    <property type="component" value="Unassembled WGS sequence"/>
</dbReference>
<dbReference type="RefSeq" id="WP_111500812.1">
    <property type="nucleotide sequence ID" value="NZ_QKYN01000040.1"/>
</dbReference>
<evidence type="ECO:0000313" key="2">
    <source>
        <dbReference type="Proteomes" id="UP000248889"/>
    </source>
</evidence>
<name>A0A2X0IK76_9ACTN</name>
<comment type="caution">
    <text evidence="1">The sequence shown here is derived from an EMBL/GenBank/DDBJ whole genome shotgun (WGS) entry which is preliminary data.</text>
</comment>
<reference evidence="1 2" key="1">
    <citation type="submission" date="2018-06" db="EMBL/GenBank/DDBJ databases">
        <title>Streptacidiphilus pinicola sp. nov., isolated from pine grove soil.</title>
        <authorList>
            <person name="Roh S.G."/>
            <person name="Park S."/>
            <person name="Kim M.-K."/>
            <person name="Yun B.-R."/>
            <person name="Park J."/>
            <person name="Kim M.J."/>
            <person name="Kim Y.S."/>
            <person name="Kim S.B."/>
        </authorList>
    </citation>
    <scope>NUCLEOTIDE SEQUENCE [LARGE SCALE GENOMIC DNA]</scope>
    <source>
        <strain evidence="1 2">MMS16-CNU450</strain>
    </source>
</reference>
<accession>A0A2X0IK76</accession>
<dbReference type="EMBL" id="QKYN01000040">
    <property type="protein sequence ID" value="RAG85544.1"/>
    <property type="molecule type" value="Genomic_DNA"/>
</dbReference>
<sequence>MTSDGEAQLRADRLLVAEAHDVAEGWHFLTVENLAPNGRADALLYEEALDAFDRAVGTRECRHRGRVHGLTFGIRGDHAEQRIAWLRRRLEALRPPALPGFGTWDIRDGAR</sequence>
<proteinExistence type="predicted"/>
<organism evidence="1 2">
    <name type="scientific">Streptacidiphilus pinicola</name>
    <dbReference type="NCBI Taxonomy" id="2219663"/>
    <lineage>
        <taxon>Bacteria</taxon>
        <taxon>Bacillati</taxon>
        <taxon>Actinomycetota</taxon>
        <taxon>Actinomycetes</taxon>
        <taxon>Kitasatosporales</taxon>
        <taxon>Streptomycetaceae</taxon>
        <taxon>Streptacidiphilus</taxon>
    </lineage>
</organism>